<keyword evidence="7" id="KW-0378">Hydrolase</keyword>
<dbReference type="InterPro" id="IPR051547">
    <property type="entry name" value="TDP2-like"/>
</dbReference>
<dbReference type="InterPro" id="IPR036691">
    <property type="entry name" value="Endo/exonu/phosph_ase_sf"/>
</dbReference>
<evidence type="ECO:0000256" key="5">
    <source>
        <dbReference type="ARBA" id="ARBA00022723"/>
    </source>
</evidence>
<dbReference type="EMBL" id="CAJNOH010009091">
    <property type="protein sequence ID" value="CAF1492393.1"/>
    <property type="molecule type" value="Genomic_DNA"/>
</dbReference>
<dbReference type="Proteomes" id="UP000663854">
    <property type="component" value="Unassembled WGS sequence"/>
</dbReference>
<dbReference type="CDD" id="cd09080">
    <property type="entry name" value="TDP2"/>
    <property type="match status" value="1"/>
</dbReference>
<name>A0A815SNH9_9BILA</name>
<keyword evidence="8" id="KW-0460">Magnesium</keyword>
<dbReference type="GO" id="GO:0046872">
    <property type="term" value="F:metal ion binding"/>
    <property type="evidence" value="ECO:0007669"/>
    <property type="project" value="UniProtKB-KW"/>
</dbReference>
<evidence type="ECO:0000256" key="2">
    <source>
        <dbReference type="ARBA" id="ARBA00001946"/>
    </source>
</evidence>
<dbReference type="GO" id="GO:0004518">
    <property type="term" value="F:nuclease activity"/>
    <property type="evidence" value="ECO:0007669"/>
    <property type="project" value="UniProtKB-KW"/>
</dbReference>
<evidence type="ECO:0000256" key="8">
    <source>
        <dbReference type="ARBA" id="ARBA00022842"/>
    </source>
</evidence>
<dbReference type="GO" id="GO:0070260">
    <property type="term" value="F:5'-tyrosyl-DNA phosphodiesterase activity"/>
    <property type="evidence" value="ECO:0007669"/>
    <property type="project" value="TreeGrafter"/>
</dbReference>
<evidence type="ECO:0000256" key="1">
    <source>
        <dbReference type="ARBA" id="ARBA00001936"/>
    </source>
</evidence>
<dbReference type="GO" id="GO:0005737">
    <property type="term" value="C:cytoplasm"/>
    <property type="evidence" value="ECO:0007669"/>
    <property type="project" value="TreeGrafter"/>
</dbReference>
<evidence type="ECO:0000256" key="4">
    <source>
        <dbReference type="ARBA" id="ARBA00022722"/>
    </source>
</evidence>
<dbReference type="Pfam" id="PF03372">
    <property type="entry name" value="Exo_endo_phos"/>
    <property type="match status" value="1"/>
</dbReference>
<protein>
    <recommendedName>
        <fullName evidence="11">Endonuclease/exonuclease/phosphatase domain-containing protein</fullName>
    </recommendedName>
</protein>
<sequence length="305" mass="35988">MLMGQGCTHMNSGMQEEEFSIPLWEYNKERQRWLQKQPDQNNQTIYWEKFRVITYNIWFSENYQPIRFNSLCDILNKSQAQIIGLQEMTTNILQQLLLQEFVQERYYLSDVDGRTFTGWYGVLLLIDSRFYVSKLSLINFPQSKMGRRLLLAEIKLDENEIIRIGTVHLESLDNKQERLSQLDICRKVLNRSPATCILMGDFNFHACGQENIDQINRLPQWIDVWIYLMGYDNHGYTFDTEMNSMTKIHNGSSDRSRLDRIILLSQTIIPTQIQILGNQPIAHHGQFYLFPSDHFGLTALFQKKK</sequence>
<keyword evidence="6" id="KW-0227">DNA damage</keyword>
<comment type="caution">
    <text evidence="12">The sequence shown here is derived from an EMBL/GenBank/DDBJ whole genome shotgun (WGS) entry which is preliminary data.</text>
</comment>
<keyword evidence="4" id="KW-0540">Nuclease</keyword>
<evidence type="ECO:0000256" key="7">
    <source>
        <dbReference type="ARBA" id="ARBA00022801"/>
    </source>
</evidence>
<evidence type="ECO:0000313" key="12">
    <source>
        <dbReference type="EMBL" id="CAF1492393.1"/>
    </source>
</evidence>
<evidence type="ECO:0000256" key="9">
    <source>
        <dbReference type="ARBA" id="ARBA00023204"/>
    </source>
</evidence>
<dbReference type="Proteomes" id="UP000663870">
    <property type="component" value="Unassembled WGS sequence"/>
</dbReference>
<proteinExistence type="predicted"/>
<accession>A0A815SNH9</accession>
<evidence type="ECO:0000256" key="6">
    <source>
        <dbReference type="ARBA" id="ARBA00022763"/>
    </source>
</evidence>
<comment type="cofactor">
    <cofactor evidence="2">
        <name>Mg(2+)</name>
        <dbReference type="ChEBI" id="CHEBI:18420"/>
    </cofactor>
</comment>
<organism evidence="12 14">
    <name type="scientific">Rotaria sordida</name>
    <dbReference type="NCBI Taxonomy" id="392033"/>
    <lineage>
        <taxon>Eukaryota</taxon>
        <taxon>Metazoa</taxon>
        <taxon>Spiralia</taxon>
        <taxon>Gnathifera</taxon>
        <taxon>Rotifera</taxon>
        <taxon>Eurotatoria</taxon>
        <taxon>Bdelloidea</taxon>
        <taxon>Philodinida</taxon>
        <taxon>Philodinidae</taxon>
        <taxon>Rotaria</taxon>
    </lineage>
</organism>
<dbReference type="PANTHER" id="PTHR15822:SF4">
    <property type="entry name" value="TYROSYL-DNA PHOSPHODIESTERASE 2"/>
    <property type="match status" value="1"/>
</dbReference>
<dbReference type="GO" id="GO:0006302">
    <property type="term" value="P:double-strand break repair"/>
    <property type="evidence" value="ECO:0007669"/>
    <property type="project" value="TreeGrafter"/>
</dbReference>
<reference evidence="12" key="1">
    <citation type="submission" date="2021-02" db="EMBL/GenBank/DDBJ databases">
        <authorList>
            <person name="Nowell W R."/>
        </authorList>
    </citation>
    <scope>NUCLEOTIDE SEQUENCE</scope>
</reference>
<gene>
    <name evidence="13" type="ORF">JXQ802_LOCUS54739</name>
    <name evidence="12" type="ORF">PYM288_LOCUS38249</name>
</gene>
<dbReference type="AlphaFoldDB" id="A0A815SNH9"/>
<feature type="domain" description="Endonuclease/exonuclease/phosphatase" evidence="11">
    <location>
        <begin position="53"/>
        <end position="294"/>
    </location>
</feature>
<evidence type="ECO:0000313" key="15">
    <source>
        <dbReference type="Proteomes" id="UP000663870"/>
    </source>
</evidence>
<dbReference type="InterPro" id="IPR005135">
    <property type="entry name" value="Endo/exonuclease/phosphatase"/>
</dbReference>
<keyword evidence="5" id="KW-0479">Metal-binding</keyword>
<keyword evidence="15" id="KW-1185">Reference proteome</keyword>
<comment type="cofactor">
    <cofactor evidence="1">
        <name>Mn(2+)</name>
        <dbReference type="ChEBI" id="CHEBI:29035"/>
    </cofactor>
</comment>
<dbReference type="PANTHER" id="PTHR15822">
    <property type="entry name" value="TRAF AND TNF RECEPTOR-ASSOCIATED PROTEIN"/>
    <property type="match status" value="1"/>
</dbReference>
<dbReference type="EMBL" id="CAJNOL010010836">
    <property type="protein sequence ID" value="CAF1652158.1"/>
    <property type="molecule type" value="Genomic_DNA"/>
</dbReference>
<keyword evidence="10" id="KW-0539">Nucleus</keyword>
<dbReference type="Gene3D" id="3.60.10.10">
    <property type="entry name" value="Endonuclease/exonuclease/phosphatase"/>
    <property type="match status" value="1"/>
</dbReference>
<dbReference type="SUPFAM" id="SSF56219">
    <property type="entry name" value="DNase I-like"/>
    <property type="match status" value="1"/>
</dbReference>
<evidence type="ECO:0000256" key="10">
    <source>
        <dbReference type="ARBA" id="ARBA00023242"/>
    </source>
</evidence>
<evidence type="ECO:0000256" key="3">
    <source>
        <dbReference type="ARBA" id="ARBA00004322"/>
    </source>
</evidence>
<evidence type="ECO:0000259" key="11">
    <source>
        <dbReference type="Pfam" id="PF03372"/>
    </source>
</evidence>
<dbReference type="GO" id="GO:0016605">
    <property type="term" value="C:PML body"/>
    <property type="evidence" value="ECO:0007669"/>
    <property type="project" value="UniProtKB-SubCell"/>
</dbReference>
<keyword evidence="9" id="KW-0234">DNA repair</keyword>
<dbReference type="GO" id="GO:0003697">
    <property type="term" value="F:single-stranded DNA binding"/>
    <property type="evidence" value="ECO:0007669"/>
    <property type="project" value="TreeGrafter"/>
</dbReference>
<evidence type="ECO:0000313" key="13">
    <source>
        <dbReference type="EMBL" id="CAF1652158.1"/>
    </source>
</evidence>
<evidence type="ECO:0000313" key="14">
    <source>
        <dbReference type="Proteomes" id="UP000663854"/>
    </source>
</evidence>
<comment type="subcellular location">
    <subcellularLocation>
        <location evidence="3">Nucleus</location>
        <location evidence="3">PML body</location>
    </subcellularLocation>
</comment>